<organism evidence="3 4">
    <name type="scientific">Paracoccus methylovorus</name>
    <dbReference type="NCBI Taxonomy" id="2812658"/>
    <lineage>
        <taxon>Bacteria</taxon>
        <taxon>Pseudomonadati</taxon>
        <taxon>Pseudomonadota</taxon>
        <taxon>Alphaproteobacteria</taxon>
        <taxon>Rhodobacterales</taxon>
        <taxon>Paracoccaceae</taxon>
        <taxon>Paracoccus</taxon>
    </lineage>
</organism>
<name>A0ABX7JG07_9RHOB</name>
<accession>A0ABX7JG07</accession>
<keyword evidence="2" id="KW-1133">Transmembrane helix</keyword>
<evidence type="ECO:0000256" key="2">
    <source>
        <dbReference type="SAM" id="Phobius"/>
    </source>
</evidence>
<reference evidence="3 4" key="1">
    <citation type="submission" date="2021-02" db="EMBL/GenBank/DDBJ databases">
        <title>Paracoccus methylovroum sp.nov., a new methanol and methylamine utilizing methylotrophic denitrifer.</title>
        <authorList>
            <person name="Timsy T."/>
            <person name="Behrendt U."/>
            <person name="Ulrich A."/>
            <person name="Spanner T."/>
            <person name="Foesel B.U."/>
            <person name="Horn M.A."/>
            <person name="Kolb S."/>
        </authorList>
    </citation>
    <scope>NUCLEOTIDE SEQUENCE [LARGE SCALE GENOMIC DNA]</scope>
    <source>
        <strain evidence="3 4">H4-D09</strain>
    </source>
</reference>
<dbReference type="RefSeq" id="WP_205293692.1">
    <property type="nucleotide sequence ID" value="NZ_CP070368.1"/>
</dbReference>
<dbReference type="Proteomes" id="UP000663629">
    <property type="component" value="Chromosome 1"/>
</dbReference>
<sequence length="151" mass="15240">MIDILLLAGVALCALSVLLAIISVVRTQAPRGAAIALALGLVLLFVGSWRDPRQLGLQTLYESWHRLVNGQVALGTDPVTAPASETADVQPAAETPAVEAPEADTPAAEEPAPEVAPADIPAAESAADTPAEGAPDATTDATEGEASAEGQ</sequence>
<keyword evidence="2" id="KW-0812">Transmembrane</keyword>
<keyword evidence="2" id="KW-0472">Membrane</keyword>
<protein>
    <submittedName>
        <fullName evidence="3">Uncharacterized protein</fullName>
    </submittedName>
</protein>
<dbReference type="EMBL" id="CP070368">
    <property type="protein sequence ID" value="QRZ12664.1"/>
    <property type="molecule type" value="Genomic_DNA"/>
</dbReference>
<evidence type="ECO:0000256" key="1">
    <source>
        <dbReference type="SAM" id="MobiDB-lite"/>
    </source>
</evidence>
<proteinExistence type="predicted"/>
<gene>
    <name evidence="3" type="ORF">JWJ88_08575</name>
</gene>
<evidence type="ECO:0000313" key="3">
    <source>
        <dbReference type="EMBL" id="QRZ12664.1"/>
    </source>
</evidence>
<feature type="region of interest" description="Disordered" evidence="1">
    <location>
        <begin position="76"/>
        <end position="151"/>
    </location>
</feature>
<evidence type="ECO:0000313" key="4">
    <source>
        <dbReference type="Proteomes" id="UP000663629"/>
    </source>
</evidence>
<feature type="transmembrane region" description="Helical" evidence="2">
    <location>
        <begin position="30"/>
        <end position="49"/>
    </location>
</feature>
<feature type="compositionally biased region" description="Low complexity" evidence="1">
    <location>
        <begin position="91"/>
        <end position="128"/>
    </location>
</feature>
<keyword evidence="4" id="KW-1185">Reference proteome</keyword>